<feature type="compositionally biased region" description="Basic residues" evidence="1">
    <location>
        <begin position="105"/>
        <end position="121"/>
    </location>
</feature>
<name>A0A811N9Y1_9POAL</name>
<proteinExistence type="predicted"/>
<accession>A0A811N9Y1</accession>
<dbReference type="Proteomes" id="UP000604825">
    <property type="component" value="Unassembled WGS sequence"/>
</dbReference>
<gene>
    <name evidence="2" type="ORF">NCGR_LOCUS11835</name>
</gene>
<reference evidence="2" key="1">
    <citation type="submission" date="2020-10" db="EMBL/GenBank/DDBJ databases">
        <authorList>
            <person name="Han B."/>
            <person name="Lu T."/>
            <person name="Zhao Q."/>
            <person name="Huang X."/>
            <person name="Zhao Y."/>
        </authorList>
    </citation>
    <scope>NUCLEOTIDE SEQUENCE</scope>
</reference>
<dbReference type="AlphaFoldDB" id="A0A811N9Y1"/>
<organism evidence="2 3">
    <name type="scientific">Miscanthus lutarioriparius</name>
    <dbReference type="NCBI Taxonomy" id="422564"/>
    <lineage>
        <taxon>Eukaryota</taxon>
        <taxon>Viridiplantae</taxon>
        <taxon>Streptophyta</taxon>
        <taxon>Embryophyta</taxon>
        <taxon>Tracheophyta</taxon>
        <taxon>Spermatophyta</taxon>
        <taxon>Magnoliopsida</taxon>
        <taxon>Liliopsida</taxon>
        <taxon>Poales</taxon>
        <taxon>Poaceae</taxon>
        <taxon>PACMAD clade</taxon>
        <taxon>Panicoideae</taxon>
        <taxon>Andropogonodae</taxon>
        <taxon>Andropogoneae</taxon>
        <taxon>Saccharinae</taxon>
        <taxon>Miscanthus</taxon>
    </lineage>
</organism>
<feature type="region of interest" description="Disordered" evidence="1">
    <location>
        <begin position="99"/>
        <end position="121"/>
    </location>
</feature>
<evidence type="ECO:0000313" key="2">
    <source>
        <dbReference type="EMBL" id="CAD6217884.1"/>
    </source>
</evidence>
<keyword evidence="3" id="KW-1185">Reference proteome</keyword>
<comment type="caution">
    <text evidence="2">The sequence shown here is derived from an EMBL/GenBank/DDBJ whole genome shotgun (WGS) entry which is preliminary data.</text>
</comment>
<evidence type="ECO:0000256" key="1">
    <source>
        <dbReference type="SAM" id="MobiDB-lite"/>
    </source>
</evidence>
<protein>
    <submittedName>
        <fullName evidence="2">Uncharacterized protein</fullName>
    </submittedName>
</protein>
<dbReference type="EMBL" id="CAJGYO010000003">
    <property type="protein sequence ID" value="CAD6217884.1"/>
    <property type="molecule type" value="Genomic_DNA"/>
</dbReference>
<evidence type="ECO:0000313" key="3">
    <source>
        <dbReference type="Proteomes" id="UP000604825"/>
    </source>
</evidence>
<sequence length="121" mass="13197">MSDSGDRATNPHNPLLTLAAHELRVVSVTATRAHAEQEGEMRAFADQAAHIKAKARAVAVSCAEVDQVHADVQVPARACIDLVNRLQGLREKLAQKCDGGGAGRIWRRRGPSRVRRRRGET</sequence>